<organism evidence="7 8">
    <name type="scientific">Claviceps aff. purpurea</name>
    <dbReference type="NCBI Taxonomy" id="1967640"/>
    <lineage>
        <taxon>Eukaryota</taxon>
        <taxon>Fungi</taxon>
        <taxon>Dikarya</taxon>
        <taxon>Ascomycota</taxon>
        <taxon>Pezizomycotina</taxon>
        <taxon>Sordariomycetes</taxon>
        <taxon>Hypocreomycetidae</taxon>
        <taxon>Hypocreales</taxon>
        <taxon>Clavicipitaceae</taxon>
        <taxon>Claviceps</taxon>
    </lineage>
</organism>
<feature type="domain" description="SET" evidence="5">
    <location>
        <begin position="17"/>
        <end position="170"/>
    </location>
</feature>
<dbReference type="PANTHER" id="PTHR47332">
    <property type="entry name" value="SET DOMAIN-CONTAINING PROTEIN 5"/>
    <property type="match status" value="1"/>
</dbReference>
<dbReference type="SMART" id="SM00317">
    <property type="entry name" value="SET"/>
    <property type="match status" value="1"/>
</dbReference>
<dbReference type="PANTHER" id="PTHR47332:SF2">
    <property type="entry name" value="SET-6"/>
    <property type="match status" value="1"/>
</dbReference>
<dbReference type="Gene3D" id="6.10.140.2220">
    <property type="match status" value="1"/>
</dbReference>
<evidence type="ECO:0000313" key="8">
    <source>
        <dbReference type="Proteomes" id="UP000707071"/>
    </source>
</evidence>
<dbReference type="PROSITE" id="PS50280">
    <property type="entry name" value="SET"/>
    <property type="match status" value="1"/>
</dbReference>
<evidence type="ECO:0000256" key="1">
    <source>
        <dbReference type="ARBA" id="ARBA00022723"/>
    </source>
</evidence>
<keyword evidence="1" id="KW-0479">Metal-binding</keyword>
<dbReference type="AlphaFoldDB" id="A0A9P7U1Z0"/>
<evidence type="ECO:0000259" key="6">
    <source>
        <dbReference type="PROSITE" id="PS50865"/>
    </source>
</evidence>
<dbReference type="GO" id="GO:0008270">
    <property type="term" value="F:zinc ion binding"/>
    <property type="evidence" value="ECO:0007669"/>
    <property type="project" value="UniProtKB-KW"/>
</dbReference>
<evidence type="ECO:0000256" key="4">
    <source>
        <dbReference type="PROSITE-ProRule" id="PRU00134"/>
    </source>
</evidence>
<dbReference type="SUPFAM" id="SSF82199">
    <property type="entry name" value="SET domain"/>
    <property type="match status" value="1"/>
</dbReference>
<evidence type="ECO:0008006" key="9">
    <source>
        <dbReference type="Google" id="ProtNLM"/>
    </source>
</evidence>
<dbReference type="InterPro" id="IPR053185">
    <property type="entry name" value="SET_domain_protein"/>
</dbReference>
<keyword evidence="8" id="KW-1185">Reference proteome</keyword>
<evidence type="ECO:0000256" key="3">
    <source>
        <dbReference type="ARBA" id="ARBA00022833"/>
    </source>
</evidence>
<dbReference type="Pfam" id="PF01753">
    <property type="entry name" value="zf-MYND"/>
    <property type="match status" value="1"/>
</dbReference>
<dbReference type="Proteomes" id="UP000707071">
    <property type="component" value="Unassembled WGS sequence"/>
</dbReference>
<sequence>MTTFLEDAPENTAASLSEPCSADGAMYALQDIPGKGKGLVATRDIPKGTRILSEQPLITLPVKVPAEKVPELLSRQWKSLKLDQRTAYLSLHNNFENVSKKEGPQLISIFYSNCREFGRGDKSAIYLEASRINHDCESNTEGEWNPNIKRHTVHAIRDIHAGEEITLCYLGAGYHDTRASEKESFQRDYYFVCSCHICTLPAEQREERDRKLLQISTLRWIYTDTAYKCPPIRSLRYLDAQARIYTELNREDLGFALAFELAADLAISHGDLARGRIFAQKAESIYKTVLGSDSPMTIKFADMARNPSRHERYGLSMCWRMAVDNIPYGLEPHDFEEWLWKREEPIALLKALIPSKQSFFSGFDDLPYKEDIATNSSFKKRHWCFLGQIREPLLVMPLDLQVMDVRGKKLRVHLYTEKKGVKELPPADAQLGHTVAVLDATKHDFEFGPLGIRLQDARMIKCFPLPLAKILALVNETRQFSKPQQNNCRNCHGCGNSAAADSMKRCSGCLSFWYCNKDCQMIGWVTKGHKASCKFLRDPDLRSLLLTEWNDVHDCVSFPLKVADGSC</sequence>
<protein>
    <recommendedName>
        <fullName evidence="9">Suppressor of anucleate metulae protein B</fullName>
    </recommendedName>
</protein>
<evidence type="ECO:0000256" key="2">
    <source>
        <dbReference type="ARBA" id="ARBA00022771"/>
    </source>
</evidence>
<dbReference type="InterPro" id="IPR001214">
    <property type="entry name" value="SET_dom"/>
</dbReference>
<dbReference type="SUPFAM" id="SSF144232">
    <property type="entry name" value="HIT/MYND zinc finger-like"/>
    <property type="match status" value="1"/>
</dbReference>
<comment type="caution">
    <text evidence="7">The sequence shown here is derived from an EMBL/GenBank/DDBJ whole genome shotgun (WGS) entry which is preliminary data.</text>
</comment>
<dbReference type="Gene3D" id="2.170.270.10">
    <property type="entry name" value="SET domain"/>
    <property type="match status" value="1"/>
</dbReference>
<dbReference type="InterPro" id="IPR002893">
    <property type="entry name" value="Znf_MYND"/>
</dbReference>
<dbReference type="PROSITE" id="PS50865">
    <property type="entry name" value="ZF_MYND_2"/>
    <property type="match status" value="1"/>
</dbReference>
<keyword evidence="2 4" id="KW-0863">Zinc-finger</keyword>
<reference evidence="7 8" key="1">
    <citation type="journal article" date="2020" name="bioRxiv">
        <title>Whole genome comparisons of ergot fungi reveals the divergence and evolution of species within the genus Claviceps are the result of varying mechanisms driving genome evolution and host range expansion.</title>
        <authorList>
            <person name="Wyka S.A."/>
            <person name="Mondo S.J."/>
            <person name="Liu M."/>
            <person name="Dettman J."/>
            <person name="Nalam V."/>
            <person name="Broders K.D."/>
        </authorList>
    </citation>
    <scope>NUCLEOTIDE SEQUENCE [LARGE SCALE GENOMIC DNA]</scope>
    <source>
        <strain evidence="7 8">Clav52</strain>
    </source>
</reference>
<gene>
    <name evidence="7" type="ORF">E4U09_003564</name>
</gene>
<proteinExistence type="predicted"/>
<feature type="domain" description="MYND-type" evidence="6">
    <location>
        <begin position="491"/>
        <end position="533"/>
    </location>
</feature>
<evidence type="ECO:0000259" key="5">
    <source>
        <dbReference type="PROSITE" id="PS50280"/>
    </source>
</evidence>
<name>A0A9P7U1Z0_9HYPO</name>
<dbReference type="InterPro" id="IPR046341">
    <property type="entry name" value="SET_dom_sf"/>
</dbReference>
<accession>A0A9P7U1Z0</accession>
<dbReference type="CDD" id="cd20071">
    <property type="entry name" value="SET_SMYD"/>
    <property type="match status" value="1"/>
</dbReference>
<keyword evidence="3" id="KW-0862">Zinc</keyword>
<evidence type="ECO:0000313" key="7">
    <source>
        <dbReference type="EMBL" id="KAG6292106.1"/>
    </source>
</evidence>
<dbReference type="Pfam" id="PF00856">
    <property type="entry name" value="SET"/>
    <property type="match status" value="1"/>
</dbReference>
<dbReference type="EMBL" id="SRRH01000287">
    <property type="protein sequence ID" value="KAG6292106.1"/>
    <property type="molecule type" value="Genomic_DNA"/>
</dbReference>